<evidence type="ECO:0008006" key="3">
    <source>
        <dbReference type="Google" id="ProtNLM"/>
    </source>
</evidence>
<protein>
    <recommendedName>
        <fullName evidence="3">Parvulin-like peptidyl-prolyl isomerase</fullName>
    </recommendedName>
</protein>
<evidence type="ECO:0000313" key="2">
    <source>
        <dbReference type="Proteomes" id="UP001056730"/>
    </source>
</evidence>
<reference evidence="1" key="1">
    <citation type="journal article" date="2022" name="Front. Microbiol.">
        <title>Feed Insects as a Reservoir of Granadaene-Producing Lactococci.</title>
        <authorList>
            <person name="Neuzil-Bunesova V."/>
            <person name="Ramirez Garcia A."/>
            <person name="Modrackova N."/>
            <person name="Makovska M."/>
            <person name="Sabolova M."/>
            <person name="Sproer C."/>
            <person name="Bunk B."/>
            <person name="Blom J."/>
            <person name="Schwab C."/>
        </authorList>
    </citation>
    <scope>NUCLEOTIDE SEQUENCE</scope>
    <source>
        <strain evidence="1">I4/6O</strain>
    </source>
</reference>
<dbReference type="RefSeq" id="WP_252175312.1">
    <property type="nucleotide sequence ID" value="NZ_CP086395.1"/>
</dbReference>
<sequence length="191" mass="21655">MKRVRKLLIGVSVVVALIIGFGVGSLGKKEANKEVEKPKVSETKPTTLTEERVKQFLIAYYTKKDLSENRNRYKPMMTEAMYKQETNQEDLPVNQAYKGYTVNQVFDSAKIYVDDTNLTAICEVTYHNTQLKEKNSIKNALKDQSNTESIKISYVKQGNDYLVNNINGVMLTDMGSTGTQNNFNETESTEE</sequence>
<dbReference type="EMBL" id="CP086395">
    <property type="protein sequence ID" value="USJ19915.1"/>
    <property type="molecule type" value="Genomic_DNA"/>
</dbReference>
<organism evidence="1 2">
    <name type="scientific">Lactococcus formosensis</name>
    <dbReference type="NCBI Taxonomy" id="1281486"/>
    <lineage>
        <taxon>Bacteria</taxon>
        <taxon>Bacillati</taxon>
        <taxon>Bacillota</taxon>
        <taxon>Bacilli</taxon>
        <taxon>Lactobacillales</taxon>
        <taxon>Streptococcaceae</taxon>
        <taxon>Lactococcus</taxon>
    </lineage>
</organism>
<name>A0A9Q9D682_9LACT</name>
<proteinExistence type="predicted"/>
<dbReference type="AlphaFoldDB" id="A0A9Q9D682"/>
<dbReference type="Proteomes" id="UP001056730">
    <property type="component" value="Chromosome"/>
</dbReference>
<dbReference type="KEGG" id="lfo:LMK00_08760"/>
<evidence type="ECO:0000313" key="1">
    <source>
        <dbReference type="EMBL" id="USJ19915.1"/>
    </source>
</evidence>
<accession>A0A9Q9D682</accession>
<gene>
    <name evidence="1" type="ORF">LMK00_08760</name>
</gene>